<gene>
    <name evidence="1" type="ORF">F4V91_24475</name>
</gene>
<evidence type="ECO:0000313" key="1">
    <source>
        <dbReference type="EMBL" id="KAB1089221.1"/>
    </source>
</evidence>
<dbReference type="Proteomes" id="UP000386575">
    <property type="component" value="Unassembled WGS sequence"/>
</dbReference>
<dbReference type="RefSeq" id="WP_151045924.1">
    <property type="nucleotide sequence ID" value="NZ_VZUL01000002.1"/>
</dbReference>
<proteinExistence type="predicted"/>
<dbReference type="EMBL" id="VZUL01000002">
    <property type="protein sequence ID" value="KAB1089221.1"/>
    <property type="molecule type" value="Genomic_DNA"/>
</dbReference>
<evidence type="ECO:0000313" key="2">
    <source>
        <dbReference type="Proteomes" id="UP000386575"/>
    </source>
</evidence>
<accession>A0A6A1TWG3</accession>
<reference evidence="1 2" key="1">
    <citation type="submission" date="2019-09" db="EMBL/GenBank/DDBJ databases">
        <title>Genome sequencing of Ng87 strain.</title>
        <authorList>
            <person name="Karasev E.S."/>
            <person name="Andronov E."/>
        </authorList>
    </citation>
    <scope>NUCLEOTIDE SEQUENCE [LARGE SCALE GENOMIC DNA]</scope>
    <source>
        <strain evidence="1 2">Ng87</strain>
    </source>
</reference>
<sequence length="210" mass="22553">MDFEDLVTALAPPPNRVGKADDDHEHHLYEGAVMIAYAMHLLRTEGAQHVRIHPDGEHGKQFDFSAWLERRQFRKIAAIGTTAYGGAYENSAGQTITVNPRSGLGDVVADVGDHVISAECKGGIINTKHSGQVSRLYKGLCETVGMLMATPSQGRQVAVVPLTASTLRLAERLAPRCALAGIEIALVGSRGEVMDVKSPRGAERVTSTLK</sequence>
<protein>
    <submittedName>
        <fullName evidence="1">Uncharacterized protein</fullName>
    </submittedName>
</protein>
<dbReference type="AlphaFoldDB" id="A0A6A1TWG3"/>
<organism evidence="1 2">
    <name type="scientific">Neorhizobium galegae</name>
    <name type="common">Rhizobium galegae</name>
    <dbReference type="NCBI Taxonomy" id="399"/>
    <lineage>
        <taxon>Bacteria</taxon>
        <taxon>Pseudomonadati</taxon>
        <taxon>Pseudomonadota</taxon>
        <taxon>Alphaproteobacteria</taxon>
        <taxon>Hyphomicrobiales</taxon>
        <taxon>Rhizobiaceae</taxon>
        <taxon>Rhizobium/Agrobacterium group</taxon>
        <taxon>Neorhizobium</taxon>
    </lineage>
</organism>
<comment type="caution">
    <text evidence="1">The sequence shown here is derived from an EMBL/GenBank/DDBJ whole genome shotgun (WGS) entry which is preliminary data.</text>
</comment>
<name>A0A6A1TWG3_NEOGA</name>